<gene>
    <name evidence="2" type="ORF">ACFOZ1_03035</name>
</gene>
<evidence type="ECO:0000313" key="2">
    <source>
        <dbReference type="EMBL" id="MFC4386778.1"/>
    </source>
</evidence>
<evidence type="ECO:0000313" key="3">
    <source>
        <dbReference type="Proteomes" id="UP001595880"/>
    </source>
</evidence>
<dbReference type="Pfam" id="PF09580">
    <property type="entry name" value="Spore_YhcN_YlaJ"/>
    <property type="match status" value="1"/>
</dbReference>
<sequence>MKKNKHILALIGAATITLTACGANEYGQNSEEYNGMNNTRPIGYNQTSNDPMVDRSYNRNNIDTDTRVNRENKNMMERDRDSVNNIEPLNTDKTTKDKTKYEIAEKAQKRIEKEIPSIQNVYVLKTNNNAYVAASWDKDNNTTKNENELSKEVREKIVKAVKSVDNDIEKVYISTNPDFLNLVNQYSEDVDSGEPIEGLFNRMGNMIERVFPDNAS</sequence>
<organism evidence="2 3">
    <name type="scientific">Gracilibacillus marinus</name>
    <dbReference type="NCBI Taxonomy" id="630535"/>
    <lineage>
        <taxon>Bacteria</taxon>
        <taxon>Bacillati</taxon>
        <taxon>Bacillota</taxon>
        <taxon>Bacilli</taxon>
        <taxon>Bacillales</taxon>
        <taxon>Bacillaceae</taxon>
        <taxon>Gracilibacillus</taxon>
    </lineage>
</organism>
<reference evidence="3" key="1">
    <citation type="journal article" date="2019" name="Int. J. Syst. Evol. Microbiol.">
        <title>The Global Catalogue of Microorganisms (GCM) 10K type strain sequencing project: providing services to taxonomists for standard genome sequencing and annotation.</title>
        <authorList>
            <consortium name="The Broad Institute Genomics Platform"/>
            <consortium name="The Broad Institute Genome Sequencing Center for Infectious Disease"/>
            <person name="Wu L."/>
            <person name="Ma J."/>
        </authorList>
    </citation>
    <scope>NUCLEOTIDE SEQUENCE [LARGE SCALE GENOMIC DNA]</scope>
    <source>
        <strain evidence="3">KACC 14058</strain>
    </source>
</reference>
<name>A0ABV8VUA3_9BACI</name>
<dbReference type="PROSITE" id="PS51257">
    <property type="entry name" value="PROKAR_LIPOPROTEIN"/>
    <property type="match status" value="1"/>
</dbReference>
<dbReference type="Proteomes" id="UP001595880">
    <property type="component" value="Unassembled WGS sequence"/>
</dbReference>
<comment type="caution">
    <text evidence="2">The sequence shown here is derived from an EMBL/GenBank/DDBJ whole genome shotgun (WGS) entry which is preliminary data.</text>
</comment>
<keyword evidence="3" id="KW-1185">Reference proteome</keyword>
<keyword evidence="1" id="KW-0732">Signal</keyword>
<protein>
    <submittedName>
        <fullName evidence="2">YhcN/YlaJ family sporulation lipoprotein</fullName>
    </submittedName>
</protein>
<dbReference type="RefSeq" id="WP_390195719.1">
    <property type="nucleotide sequence ID" value="NZ_JBHSDV010000001.1"/>
</dbReference>
<feature type="signal peptide" evidence="1">
    <location>
        <begin position="1"/>
        <end position="22"/>
    </location>
</feature>
<accession>A0ABV8VUA3</accession>
<dbReference type="InterPro" id="IPR019076">
    <property type="entry name" value="Spore_lipoprot_YhcN/YlaJ-like"/>
</dbReference>
<feature type="chain" id="PRO_5045377398" evidence="1">
    <location>
        <begin position="23"/>
        <end position="216"/>
    </location>
</feature>
<proteinExistence type="predicted"/>
<keyword evidence="2" id="KW-0449">Lipoprotein</keyword>
<dbReference type="EMBL" id="JBHSDV010000001">
    <property type="protein sequence ID" value="MFC4386778.1"/>
    <property type="molecule type" value="Genomic_DNA"/>
</dbReference>
<evidence type="ECO:0000256" key="1">
    <source>
        <dbReference type="SAM" id="SignalP"/>
    </source>
</evidence>